<dbReference type="GO" id="GO:0004617">
    <property type="term" value="F:phosphoglycerate dehydrogenase activity"/>
    <property type="evidence" value="ECO:0007669"/>
    <property type="project" value="UniProtKB-EC"/>
</dbReference>
<evidence type="ECO:0000256" key="13">
    <source>
        <dbReference type="ARBA" id="ARBA00048731"/>
    </source>
</evidence>
<dbReference type="PROSITE" id="PS00065">
    <property type="entry name" value="D_2_HYDROXYACID_DH_1"/>
    <property type="match status" value="1"/>
</dbReference>
<dbReference type="GO" id="GO:0051287">
    <property type="term" value="F:NAD binding"/>
    <property type="evidence" value="ECO:0007669"/>
    <property type="project" value="InterPro"/>
</dbReference>
<evidence type="ECO:0000256" key="5">
    <source>
        <dbReference type="ARBA" id="ARBA00013143"/>
    </source>
</evidence>
<sequence>MSDSQSTSLEKSKIKFLLLEAVHQSALDTLRRAGYENVEYLKTSLGEGELKERIANVHFVGIRSRSQLTESVFAAAKKLLAVGCFCIGTNQVNLDAALRRGIPVFNAPFSNTRSVAELVIGQAILLLRGIPEKNALLHRGIWQKAAKGSFETRGKKLGIVGYGNIGSQLSVLAESMGMEVYLYDVVTKLPLGNARQLGSLQELLNKCDVVSLHVPETTETRDLIGAAELAEMKDSAILINASRGTVVDIDALAQALASKTIAGAAIDVFPSEPKSNDEEFLSLLREFDNCIITPHVGGSTMEAQENIGIEVSEKLVKYSDNGSSFTSVNFPEVSLPAHPGHHRLLHIHENVPGVLSQINNVFSETGINITSQYLQTNDKVGYVVMDIHEQYSEIALQRLNQVNGTIRCRVLF</sequence>
<dbReference type="InterPro" id="IPR054480">
    <property type="entry name" value="AHAS_small-like_ACT"/>
</dbReference>
<proteinExistence type="inferred from homology"/>
<evidence type="ECO:0000256" key="10">
    <source>
        <dbReference type="ARBA" id="ARBA00023299"/>
    </source>
</evidence>
<comment type="similarity">
    <text evidence="3 14">Belongs to the D-isomer specific 2-hydroxyacid dehydrogenase family.</text>
</comment>
<dbReference type="InterPro" id="IPR050418">
    <property type="entry name" value="D-iso_2-hydroxyacid_DH_PdxB"/>
</dbReference>
<evidence type="ECO:0000256" key="8">
    <source>
        <dbReference type="ARBA" id="ARBA00023002"/>
    </source>
</evidence>
<comment type="caution">
    <text evidence="16">The sequence shown here is derived from an EMBL/GenBank/DDBJ whole genome shotgun (WGS) entry which is preliminary data.</text>
</comment>
<evidence type="ECO:0000256" key="14">
    <source>
        <dbReference type="RuleBase" id="RU003719"/>
    </source>
</evidence>
<dbReference type="FunFam" id="3.40.50.720:FF:000041">
    <property type="entry name" value="D-3-phosphoglycerate dehydrogenase"/>
    <property type="match status" value="1"/>
</dbReference>
<keyword evidence="7" id="KW-0028">Amino-acid biosynthesis</keyword>
<dbReference type="Gene3D" id="3.30.70.260">
    <property type="match status" value="1"/>
</dbReference>
<reference evidence="16 17" key="1">
    <citation type="submission" date="2019-02" db="EMBL/GenBank/DDBJ databases">
        <title>Prokaryotic population dynamics and viral predation in marine succession experiment using metagenomics: the confinement effect.</title>
        <authorList>
            <person name="Haro-Moreno J.M."/>
            <person name="Rodriguez-Valera F."/>
            <person name="Lopez-Perez M."/>
        </authorList>
    </citation>
    <scope>NUCLEOTIDE SEQUENCE [LARGE SCALE GENOMIC DNA]</scope>
    <source>
        <strain evidence="16">MED-G158</strain>
    </source>
</reference>
<dbReference type="Gene3D" id="3.40.50.720">
    <property type="entry name" value="NAD(P)-binding Rossmann-like Domain"/>
    <property type="match status" value="2"/>
</dbReference>
<dbReference type="Proteomes" id="UP000320404">
    <property type="component" value="Unassembled WGS sequence"/>
</dbReference>
<dbReference type="InterPro" id="IPR002912">
    <property type="entry name" value="ACT_dom"/>
</dbReference>
<feature type="domain" description="ACT" evidence="15">
    <location>
        <begin position="343"/>
        <end position="412"/>
    </location>
</feature>
<dbReference type="NCBIfam" id="NF008759">
    <property type="entry name" value="PRK11790.1"/>
    <property type="match status" value="1"/>
</dbReference>
<dbReference type="CDD" id="cd04901">
    <property type="entry name" value="ACT_3PGDH"/>
    <property type="match status" value="1"/>
</dbReference>
<keyword evidence="8 14" id="KW-0560">Oxidoreductase</keyword>
<name>A0A520S5X6_9GAMM</name>
<dbReference type="EC" id="1.1.1.95" evidence="5"/>
<dbReference type="SUPFAM" id="SSF52283">
    <property type="entry name" value="Formate/glycerate dehydrogenase catalytic domain-like"/>
    <property type="match status" value="1"/>
</dbReference>
<dbReference type="GO" id="GO:0047545">
    <property type="term" value="F:(S)-2-hydroxyglutarate dehydrogenase activity"/>
    <property type="evidence" value="ECO:0007669"/>
    <property type="project" value="UniProtKB-ARBA"/>
</dbReference>
<dbReference type="EMBL" id="SHAH01000010">
    <property type="protein sequence ID" value="RZO77886.1"/>
    <property type="molecule type" value="Genomic_DNA"/>
</dbReference>
<evidence type="ECO:0000259" key="15">
    <source>
        <dbReference type="PROSITE" id="PS51671"/>
    </source>
</evidence>
<dbReference type="Pfam" id="PF02826">
    <property type="entry name" value="2-Hacid_dh_C"/>
    <property type="match status" value="1"/>
</dbReference>
<evidence type="ECO:0000256" key="2">
    <source>
        <dbReference type="ARBA" id="ARBA00005216"/>
    </source>
</evidence>
<keyword evidence="10" id="KW-0718">Serine biosynthesis</keyword>
<dbReference type="PROSITE" id="PS51671">
    <property type="entry name" value="ACT"/>
    <property type="match status" value="1"/>
</dbReference>
<organism evidence="16 17">
    <name type="scientific">OM182 bacterium</name>
    <dbReference type="NCBI Taxonomy" id="2510334"/>
    <lineage>
        <taxon>Bacteria</taxon>
        <taxon>Pseudomonadati</taxon>
        <taxon>Pseudomonadota</taxon>
        <taxon>Gammaproteobacteria</taxon>
        <taxon>OMG group</taxon>
        <taxon>OM182 clade</taxon>
    </lineage>
</organism>
<dbReference type="InterPro" id="IPR029753">
    <property type="entry name" value="D-isomer_DH_CS"/>
</dbReference>
<comment type="catalytic activity">
    <reaction evidence="13">
        <text>(2R)-3-phosphoglycerate + NAD(+) = 3-phosphooxypyruvate + NADH + H(+)</text>
        <dbReference type="Rhea" id="RHEA:12641"/>
        <dbReference type="ChEBI" id="CHEBI:15378"/>
        <dbReference type="ChEBI" id="CHEBI:18110"/>
        <dbReference type="ChEBI" id="CHEBI:57540"/>
        <dbReference type="ChEBI" id="CHEBI:57945"/>
        <dbReference type="ChEBI" id="CHEBI:58272"/>
        <dbReference type="EC" id="1.1.1.95"/>
    </reaction>
</comment>
<gene>
    <name evidence="16" type="ORF">EVA69_01355</name>
</gene>
<dbReference type="AlphaFoldDB" id="A0A520S5X6"/>
<dbReference type="PANTHER" id="PTHR43761:SF1">
    <property type="entry name" value="D-ISOMER SPECIFIC 2-HYDROXYACID DEHYDROGENASE CATALYTIC DOMAIN-CONTAINING PROTEIN-RELATED"/>
    <property type="match status" value="1"/>
</dbReference>
<evidence type="ECO:0000313" key="17">
    <source>
        <dbReference type="Proteomes" id="UP000320404"/>
    </source>
</evidence>
<protein>
    <recommendedName>
        <fullName evidence="6">D-3-phosphoglycerate dehydrogenase</fullName>
        <ecNumber evidence="4">1.1.1.399</ecNumber>
        <ecNumber evidence="5">1.1.1.95</ecNumber>
    </recommendedName>
    <alternativeName>
        <fullName evidence="11">2-oxoglutarate reductase</fullName>
    </alternativeName>
</protein>
<evidence type="ECO:0000256" key="12">
    <source>
        <dbReference type="ARBA" id="ARBA00048126"/>
    </source>
</evidence>
<dbReference type="InterPro" id="IPR006139">
    <property type="entry name" value="D-isomer_2_OHA_DH_cat_dom"/>
</dbReference>
<dbReference type="PROSITE" id="PS00671">
    <property type="entry name" value="D_2_HYDROXYACID_DH_3"/>
    <property type="match status" value="1"/>
</dbReference>
<dbReference type="GO" id="GO:0006564">
    <property type="term" value="P:L-serine biosynthetic process"/>
    <property type="evidence" value="ECO:0007669"/>
    <property type="project" value="UniProtKB-KW"/>
</dbReference>
<dbReference type="PROSITE" id="PS00670">
    <property type="entry name" value="D_2_HYDROXYACID_DH_2"/>
    <property type="match status" value="1"/>
</dbReference>
<evidence type="ECO:0000256" key="4">
    <source>
        <dbReference type="ARBA" id="ARBA00013001"/>
    </source>
</evidence>
<dbReference type="SUPFAM" id="SSF51735">
    <property type="entry name" value="NAD(P)-binding Rossmann-fold domains"/>
    <property type="match status" value="1"/>
</dbReference>
<dbReference type="CDD" id="cd12176">
    <property type="entry name" value="PGDH_3"/>
    <property type="match status" value="1"/>
</dbReference>
<comment type="catalytic activity">
    <reaction evidence="12">
        <text>(R)-2-hydroxyglutarate + NAD(+) = 2-oxoglutarate + NADH + H(+)</text>
        <dbReference type="Rhea" id="RHEA:49612"/>
        <dbReference type="ChEBI" id="CHEBI:15378"/>
        <dbReference type="ChEBI" id="CHEBI:15801"/>
        <dbReference type="ChEBI" id="CHEBI:16810"/>
        <dbReference type="ChEBI" id="CHEBI:57540"/>
        <dbReference type="ChEBI" id="CHEBI:57945"/>
        <dbReference type="EC" id="1.1.1.399"/>
    </reaction>
</comment>
<evidence type="ECO:0000256" key="3">
    <source>
        <dbReference type="ARBA" id="ARBA00005854"/>
    </source>
</evidence>
<evidence type="ECO:0000256" key="11">
    <source>
        <dbReference type="ARBA" id="ARBA00030455"/>
    </source>
</evidence>
<dbReference type="FunFam" id="3.30.70.260:FF:000007">
    <property type="entry name" value="D-3-phosphoglycerate dehydrogenase"/>
    <property type="match status" value="1"/>
</dbReference>
<dbReference type="InterPro" id="IPR045865">
    <property type="entry name" value="ACT-like_dom_sf"/>
</dbReference>
<comment type="pathway">
    <text evidence="2">Amino-acid biosynthesis; L-serine biosynthesis; L-serine from 3-phospho-D-glycerate: step 1/3.</text>
</comment>
<accession>A0A520S5X6</accession>
<evidence type="ECO:0000256" key="7">
    <source>
        <dbReference type="ARBA" id="ARBA00022605"/>
    </source>
</evidence>
<comment type="function">
    <text evidence="1">Catalyzes the reversible oxidation of 3-phospho-D-glycerate to 3-phosphonooxypyruvate, the first step of the phosphorylated L-serine biosynthesis pathway. Also catalyzes the reversible oxidation of 2-hydroxyglutarate to 2-oxoglutarate.</text>
</comment>
<dbReference type="PANTHER" id="PTHR43761">
    <property type="entry name" value="D-ISOMER SPECIFIC 2-HYDROXYACID DEHYDROGENASE FAMILY PROTEIN (AFU_ORTHOLOGUE AFUA_1G13630)"/>
    <property type="match status" value="1"/>
</dbReference>
<dbReference type="InterPro" id="IPR036291">
    <property type="entry name" value="NAD(P)-bd_dom_sf"/>
</dbReference>
<dbReference type="InterPro" id="IPR029752">
    <property type="entry name" value="D-isomer_DH_CS1"/>
</dbReference>
<evidence type="ECO:0000313" key="16">
    <source>
        <dbReference type="EMBL" id="RZO77886.1"/>
    </source>
</evidence>
<dbReference type="EC" id="1.1.1.399" evidence="4"/>
<dbReference type="Pfam" id="PF22629">
    <property type="entry name" value="ACT_AHAS_ss"/>
    <property type="match status" value="1"/>
</dbReference>
<evidence type="ECO:0000256" key="1">
    <source>
        <dbReference type="ARBA" id="ARBA00003800"/>
    </source>
</evidence>
<evidence type="ECO:0000256" key="9">
    <source>
        <dbReference type="ARBA" id="ARBA00023027"/>
    </source>
</evidence>
<dbReference type="Pfam" id="PF00389">
    <property type="entry name" value="2-Hacid_dh"/>
    <property type="match status" value="1"/>
</dbReference>
<dbReference type="InterPro" id="IPR006140">
    <property type="entry name" value="D-isomer_DH_NAD-bd"/>
</dbReference>
<dbReference type="UniPathway" id="UPA00135">
    <property type="reaction ID" value="UER00196"/>
</dbReference>
<keyword evidence="9" id="KW-0520">NAD</keyword>
<evidence type="ECO:0000256" key="6">
    <source>
        <dbReference type="ARBA" id="ARBA00021582"/>
    </source>
</evidence>
<dbReference type="SUPFAM" id="SSF55021">
    <property type="entry name" value="ACT-like"/>
    <property type="match status" value="1"/>
</dbReference>